<dbReference type="Proteomes" id="UP000005753">
    <property type="component" value="Chromosome"/>
</dbReference>
<dbReference type="eggNOG" id="ENOG50333XU">
    <property type="taxonomic scope" value="Bacteria"/>
</dbReference>
<dbReference type="EMBL" id="CM001487">
    <property type="protein sequence ID" value="EIM58606.1"/>
    <property type="molecule type" value="Genomic_DNA"/>
</dbReference>
<proteinExistence type="predicted"/>
<evidence type="ECO:0000313" key="2">
    <source>
        <dbReference type="EMBL" id="EIM58606.1"/>
    </source>
</evidence>
<reference evidence="2 3" key="2">
    <citation type="submission" date="2012-02" db="EMBL/GenBank/DDBJ databases">
        <title>Improved High-Quality Draft sequence of Eubacterium cellulosolvens 6.</title>
        <authorList>
            <consortium name="US DOE Joint Genome Institute"/>
            <person name="Lucas S."/>
            <person name="Han J."/>
            <person name="Lapidus A."/>
            <person name="Cheng J.-F."/>
            <person name="Goodwin L."/>
            <person name="Pitluck S."/>
            <person name="Peters L."/>
            <person name="Mikhailova N."/>
            <person name="Gu W."/>
            <person name="Detter J.C."/>
            <person name="Han C."/>
            <person name="Tapia R."/>
            <person name="Land M."/>
            <person name="Hauser L."/>
            <person name="Kyrpides N."/>
            <person name="Ivanova N."/>
            <person name="Pagani I."/>
            <person name="Johnson E."/>
            <person name="Mukhopadhyay B."/>
            <person name="Anderson I."/>
            <person name="Woyke T."/>
        </authorList>
    </citation>
    <scope>NUCLEOTIDE SEQUENCE [LARGE SCALE GENOMIC DNA]</scope>
    <source>
        <strain evidence="2 3">6</strain>
    </source>
</reference>
<name>I5AXT3_EUBC6</name>
<keyword evidence="3" id="KW-1185">Reference proteome</keyword>
<dbReference type="STRING" id="633697.EubceDRAFT1_2925"/>
<feature type="coiled-coil region" evidence="1">
    <location>
        <begin position="27"/>
        <end position="54"/>
    </location>
</feature>
<sequence length="79" mass="9384">MKRVQAACICQTLHFFQKDEPSKDRNEKLSREEIEKYKKSLEQSRTEYRVLEEKKQDDGSIVIKVIKQHNNSPVGDYLK</sequence>
<gene>
    <name evidence="2" type="ORF">EubceDRAFT1_2925</name>
</gene>
<dbReference type="AlphaFoldDB" id="I5AXT3"/>
<organism evidence="2 3">
    <name type="scientific">Eubacterium cellulosolvens (strain ATCC 43171 / JCM 9499 / 6)</name>
    <name type="common">Cillobacterium cellulosolvens</name>
    <dbReference type="NCBI Taxonomy" id="633697"/>
    <lineage>
        <taxon>Bacteria</taxon>
        <taxon>Bacillati</taxon>
        <taxon>Bacillota</taxon>
        <taxon>Clostridia</taxon>
        <taxon>Eubacteriales</taxon>
        <taxon>Eubacteriaceae</taxon>
        <taxon>Eubacterium</taxon>
    </lineage>
</organism>
<reference evidence="2 3" key="1">
    <citation type="submission" date="2010-08" db="EMBL/GenBank/DDBJ databases">
        <authorList>
            <consortium name="US DOE Joint Genome Institute (JGI-PGF)"/>
            <person name="Lucas S."/>
            <person name="Copeland A."/>
            <person name="Lapidus A."/>
            <person name="Cheng J.-F."/>
            <person name="Bruce D."/>
            <person name="Goodwin L."/>
            <person name="Pitluck S."/>
            <person name="Land M.L."/>
            <person name="Hauser L."/>
            <person name="Chang Y.-J."/>
            <person name="Anderson I.J."/>
            <person name="Johnson E."/>
            <person name="Mulhopadhyay B."/>
            <person name="Kyrpides N."/>
            <person name="Woyke T.J."/>
        </authorList>
    </citation>
    <scope>NUCLEOTIDE SEQUENCE [LARGE SCALE GENOMIC DNA]</scope>
    <source>
        <strain evidence="2 3">6</strain>
    </source>
</reference>
<dbReference type="OrthoDB" id="1912710at2"/>
<evidence type="ECO:0000313" key="3">
    <source>
        <dbReference type="Proteomes" id="UP000005753"/>
    </source>
</evidence>
<accession>I5AXT3</accession>
<evidence type="ECO:0000256" key="1">
    <source>
        <dbReference type="SAM" id="Coils"/>
    </source>
</evidence>
<protein>
    <submittedName>
        <fullName evidence="2">Uncharacterized protein</fullName>
    </submittedName>
</protein>
<keyword evidence="1" id="KW-0175">Coiled coil</keyword>
<dbReference type="HOGENOM" id="CLU_195853_0_0_9"/>